<dbReference type="OrthoDB" id="9796461at2"/>
<dbReference type="Proteomes" id="UP000285295">
    <property type="component" value="Unassembled WGS sequence"/>
</dbReference>
<evidence type="ECO:0000259" key="2">
    <source>
        <dbReference type="Pfam" id="PF01757"/>
    </source>
</evidence>
<keyword evidence="1" id="KW-0472">Membrane</keyword>
<dbReference type="InterPro" id="IPR050879">
    <property type="entry name" value="Acyltransferase_3"/>
</dbReference>
<feature type="transmembrane region" description="Helical" evidence="1">
    <location>
        <begin position="217"/>
        <end position="235"/>
    </location>
</feature>
<feature type="domain" description="Acyltransferase 3" evidence="2">
    <location>
        <begin position="9"/>
        <end position="351"/>
    </location>
</feature>
<dbReference type="EMBL" id="SAUX01000019">
    <property type="protein sequence ID" value="RWR27723.1"/>
    <property type="molecule type" value="Genomic_DNA"/>
</dbReference>
<feature type="transmembrane region" description="Helical" evidence="1">
    <location>
        <begin position="12"/>
        <end position="33"/>
    </location>
</feature>
<feature type="transmembrane region" description="Helical" evidence="1">
    <location>
        <begin position="173"/>
        <end position="205"/>
    </location>
</feature>
<feature type="transmembrane region" description="Helical" evidence="1">
    <location>
        <begin position="308"/>
        <end position="326"/>
    </location>
</feature>
<dbReference type="InterPro" id="IPR002656">
    <property type="entry name" value="Acyl_transf_3_dom"/>
</dbReference>
<feature type="transmembrane region" description="Helical" evidence="1">
    <location>
        <begin position="53"/>
        <end position="71"/>
    </location>
</feature>
<keyword evidence="3" id="KW-0012">Acyltransferase</keyword>
<keyword evidence="1" id="KW-0812">Transmembrane</keyword>
<name>A0A443K4U6_9RHOB</name>
<protein>
    <submittedName>
        <fullName evidence="3">Acyltransferase</fullName>
    </submittedName>
</protein>
<dbReference type="Pfam" id="PF01757">
    <property type="entry name" value="Acyl_transf_3"/>
    <property type="match status" value="1"/>
</dbReference>
<feature type="transmembrane region" description="Helical" evidence="1">
    <location>
        <begin position="338"/>
        <end position="361"/>
    </location>
</feature>
<accession>A0A443K4U6</accession>
<keyword evidence="1" id="KW-1133">Transmembrane helix</keyword>
<reference evidence="3 4" key="1">
    <citation type="submission" date="2019-01" db="EMBL/GenBank/DDBJ databases">
        <title>Sinorhodobacter populi sp. nov. isolated from the symptomatic bark tissue of Populus euramericana canker.</title>
        <authorList>
            <person name="Xu G."/>
        </authorList>
    </citation>
    <scope>NUCLEOTIDE SEQUENCE [LARGE SCALE GENOMIC DNA]</scope>
    <source>
        <strain evidence="3 4">D19-10-3-21</strain>
    </source>
</reference>
<comment type="caution">
    <text evidence="3">The sequence shown here is derived from an EMBL/GenBank/DDBJ whole genome shotgun (WGS) entry which is preliminary data.</text>
</comment>
<dbReference type="PANTHER" id="PTHR23028:SF53">
    <property type="entry name" value="ACYL_TRANSF_3 DOMAIN-CONTAINING PROTEIN"/>
    <property type="match status" value="1"/>
</dbReference>
<dbReference type="GO" id="GO:0000271">
    <property type="term" value="P:polysaccharide biosynthetic process"/>
    <property type="evidence" value="ECO:0007669"/>
    <property type="project" value="TreeGrafter"/>
</dbReference>
<feature type="transmembrane region" description="Helical" evidence="1">
    <location>
        <begin position="91"/>
        <end position="110"/>
    </location>
</feature>
<keyword evidence="3" id="KW-0808">Transferase</keyword>
<organism evidence="3 4">
    <name type="scientific">Paenirhodobacter populi</name>
    <dbReference type="NCBI Taxonomy" id="2306993"/>
    <lineage>
        <taxon>Bacteria</taxon>
        <taxon>Pseudomonadati</taxon>
        <taxon>Pseudomonadota</taxon>
        <taxon>Alphaproteobacteria</taxon>
        <taxon>Rhodobacterales</taxon>
        <taxon>Rhodobacter group</taxon>
        <taxon>Paenirhodobacter</taxon>
    </lineage>
</organism>
<sequence length="400" mass="44740">METMRNFATIEALRGWMAWWVVVTHALQLMGAGQGPADMIPRPVLRLLMSGDTGVMVFIIISGFVITHLLIGKRESYPTYLLRRFLRLAPIYFFCLLVALLVMRLTWLAYGENPLPLNHGMRIARFAAEQENFLTHLLLHLTLLHSVVPDTILPFASTALLPPAWSLSLEWQFYLIAPLLIAVALRSGRAAFWLAMVLVAIRFGLHQSGLCWQYDGFFFLAGDLFLIGILSRVAVERIHTGGAATGYLLLAGVLLLQVDIKAALIWFLFFVLTLREGGFLRLRAGLADRMHRLLALNPVMRALGRWSYSTYLIHIPLFSVLVGAYVGQVGAGNVSQMAVAGILMLCLPLLVLISALLYRFIETPPVRLGKALIVRRRLGGLTMPEIQPDLNSPERIDFLR</sequence>
<proteinExistence type="predicted"/>
<evidence type="ECO:0000313" key="4">
    <source>
        <dbReference type="Proteomes" id="UP000285295"/>
    </source>
</evidence>
<dbReference type="AlphaFoldDB" id="A0A443K4U6"/>
<feature type="transmembrane region" description="Helical" evidence="1">
    <location>
        <begin position="247"/>
        <end position="274"/>
    </location>
</feature>
<evidence type="ECO:0000256" key="1">
    <source>
        <dbReference type="SAM" id="Phobius"/>
    </source>
</evidence>
<evidence type="ECO:0000313" key="3">
    <source>
        <dbReference type="EMBL" id="RWR27723.1"/>
    </source>
</evidence>
<gene>
    <name evidence="3" type="ORF">D2T31_15940</name>
</gene>
<dbReference type="PANTHER" id="PTHR23028">
    <property type="entry name" value="ACETYLTRANSFERASE"/>
    <property type="match status" value="1"/>
</dbReference>
<dbReference type="GO" id="GO:0016020">
    <property type="term" value="C:membrane"/>
    <property type="evidence" value="ECO:0007669"/>
    <property type="project" value="TreeGrafter"/>
</dbReference>
<reference evidence="3 4" key="2">
    <citation type="submission" date="2019-01" db="EMBL/GenBank/DDBJ databases">
        <authorList>
            <person name="Li Y."/>
        </authorList>
    </citation>
    <scope>NUCLEOTIDE SEQUENCE [LARGE SCALE GENOMIC DNA]</scope>
    <source>
        <strain evidence="3 4">D19-10-3-21</strain>
    </source>
</reference>
<dbReference type="GO" id="GO:0016747">
    <property type="term" value="F:acyltransferase activity, transferring groups other than amino-acyl groups"/>
    <property type="evidence" value="ECO:0007669"/>
    <property type="project" value="InterPro"/>
</dbReference>